<accession>A0A9R1P4E7</accession>
<dbReference type="AlphaFoldDB" id="A0A9R1P4E7"/>
<proteinExistence type="predicted"/>
<dbReference type="PANTHER" id="PTHR34835:SF63">
    <property type="entry name" value="AMINOTRANSFERASE-LIKE PLANT MOBILE DOMAIN-CONTAINING PROTEIN"/>
    <property type="match status" value="1"/>
</dbReference>
<feature type="region of interest" description="Disordered" evidence="2">
    <location>
        <begin position="94"/>
        <end position="153"/>
    </location>
</feature>
<dbReference type="PANTHER" id="PTHR34835">
    <property type="entry name" value="OS07G0283600 PROTEIN-RELATED"/>
    <property type="match status" value="1"/>
</dbReference>
<keyword evidence="4" id="KW-1185">Reference proteome</keyword>
<sequence>MSTGNPILRCACGMPCARKAGSAVARQDKFYFSCVNYGVQRRACEVYVWEDVLEEHVQKRIQAERVKLREVTEDRDEFIEEMADRNREIRNLRTMNKKMVSGSSSSDYKQSDEESSKGFDVYPTQHIGTPEELESDGARKGKKKASQNPINSRSSIKNMKALIDGLFEEKKALVREMGFEGLLELPAIIKANRQQSMWLMSKVDEKASAIIIDARRDLPFDDGDVGKVLGVPSVGSPVNKNAPPHVAGTVREILGIGNGEKKITPIVNIVKIRYGRAMTKAEADKFKVAFTICAMTFLLAPSLKHNYFMTDYWNALHIPDMIQMFNWGWYIREELLSSAGRVKSELLGGKLKSNLTGCTFFLQVFYLDNVEREDKNLPHDVFPRCKEYSQKTISDVIDEDTTTGKDAEIVVYGHLLPRHPGTVCYSRNTMATTAQKTTDGYGIGCGTEGIGGDKVFTDFAGIIINKAEQYSNKCKTAVNEASRKGAILNKRHAEGWDEIVNDTNGLILSETEKIIADINQITDAMRARKQRPNYSTQADVQGVQGDAENALSIESAEGASANVEPLAKSKVGVKRKKVVTSRRPTPKRARIESSEESEGAQEEANKAIDDLIEAADEYSRLHSGIVGNATWLLDNTTGNNLEMSVVCGAARNEVICSPKIATGTDEAAENQKDGVENNQLSIVPSGHDEDLGGCLSIDPPEMHGKFKVVMSGLRKMDLMNAFTVVSTSNDVSVASANITLVLQQPRCKLLKIQECRLLPLQHQTKCLQGSFSTQPQPKRVVRPGKYARSPFVMGYDPPTRAPANVVQIYKLFYRENANKLKDMWIISTNPKYMDISGERLREMLRDGGEVDSVLMTLVMRRYQQMDVVFAAAKGEGCWRHWLEPDFVNHVSRGDNISKLRYIKDMFVGPHITYEVHKCTEVVLPVKFDFKWSTYIWDFPRAKIFVLDPTMNNGDESDKVIQLRHRKVADELHKAIEICIKSFFSGWEPDMRSWNTCFPRGLAIGICRK</sequence>
<gene>
    <name evidence="3" type="ORF">TRITD_2Av1G258950</name>
</gene>
<evidence type="ECO:0000256" key="1">
    <source>
        <dbReference type="SAM" id="Coils"/>
    </source>
</evidence>
<reference evidence="3 4" key="1">
    <citation type="submission" date="2017-09" db="EMBL/GenBank/DDBJ databases">
        <authorList>
            <consortium name="International Durum Wheat Genome Sequencing Consortium (IDWGSC)"/>
            <person name="Milanesi L."/>
        </authorList>
    </citation>
    <scope>NUCLEOTIDE SEQUENCE [LARGE SCALE GENOMIC DNA]</scope>
    <source>
        <strain evidence="4">cv. Svevo</strain>
    </source>
</reference>
<name>A0A9R1P4E7_TRITD</name>
<feature type="coiled-coil region" evidence="1">
    <location>
        <begin position="61"/>
        <end position="88"/>
    </location>
</feature>
<evidence type="ECO:0000313" key="3">
    <source>
        <dbReference type="EMBL" id="VAH36579.1"/>
    </source>
</evidence>
<keyword evidence="1" id="KW-0175">Coiled coil</keyword>
<dbReference type="Proteomes" id="UP000324705">
    <property type="component" value="Chromosome 2A"/>
</dbReference>
<feature type="region of interest" description="Disordered" evidence="2">
    <location>
        <begin position="574"/>
        <end position="604"/>
    </location>
</feature>
<evidence type="ECO:0000256" key="2">
    <source>
        <dbReference type="SAM" id="MobiDB-lite"/>
    </source>
</evidence>
<evidence type="ECO:0000313" key="4">
    <source>
        <dbReference type="Proteomes" id="UP000324705"/>
    </source>
</evidence>
<dbReference type="EMBL" id="LT934113">
    <property type="protein sequence ID" value="VAH36579.1"/>
    <property type="molecule type" value="Genomic_DNA"/>
</dbReference>
<feature type="compositionally biased region" description="Basic residues" evidence="2">
    <location>
        <begin position="574"/>
        <end position="588"/>
    </location>
</feature>
<protein>
    <submittedName>
        <fullName evidence="3">Uncharacterized protein</fullName>
    </submittedName>
</protein>
<organism evidence="3 4">
    <name type="scientific">Triticum turgidum subsp. durum</name>
    <name type="common">Durum wheat</name>
    <name type="synonym">Triticum durum</name>
    <dbReference type="NCBI Taxonomy" id="4567"/>
    <lineage>
        <taxon>Eukaryota</taxon>
        <taxon>Viridiplantae</taxon>
        <taxon>Streptophyta</taxon>
        <taxon>Embryophyta</taxon>
        <taxon>Tracheophyta</taxon>
        <taxon>Spermatophyta</taxon>
        <taxon>Magnoliopsida</taxon>
        <taxon>Liliopsida</taxon>
        <taxon>Poales</taxon>
        <taxon>Poaceae</taxon>
        <taxon>BOP clade</taxon>
        <taxon>Pooideae</taxon>
        <taxon>Triticodae</taxon>
        <taxon>Triticeae</taxon>
        <taxon>Triticinae</taxon>
        <taxon>Triticum</taxon>
    </lineage>
</organism>
<dbReference type="Gramene" id="TRITD2Av1G258950.1">
    <property type="protein sequence ID" value="TRITD2Av1G258950.1"/>
    <property type="gene ID" value="TRITD2Av1G258950"/>
</dbReference>